<evidence type="ECO:0000259" key="2">
    <source>
        <dbReference type="Pfam" id="PF13392"/>
    </source>
</evidence>
<feature type="region of interest" description="Disordered" evidence="1">
    <location>
        <begin position="261"/>
        <end position="289"/>
    </location>
</feature>
<gene>
    <name evidence="3" type="ORF">SDC9_67924</name>
</gene>
<accession>A0A644XZ19</accession>
<dbReference type="Gene3D" id="3.90.75.20">
    <property type="match status" value="1"/>
</dbReference>
<reference evidence="3" key="1">
    <citation type="submission" date="2019-08" db="EMBL/GenBank/DDBJ databases">
        <authorList>
            <person name="Kucharzyk K."/>
            <person name="Murdoch R.W."/>
            <person name="Higgins S."/>
            <person name="Loffler F."/>
        </authorList>
    </citation>
    <scope>NUCLEOTIDE SEQUENCE</scope>
</reference>
<feature type="domain" description="HNH nuclease" evidence="2">
    <location>
        <begin position="186"/>
        <end position="228"/>
    </location>
</feature>
<dbReference type="SUPFAM" id="SSF54060">
    <property type="entry name" value="His-Me finger endonucleases"/>
    <property type="match status" value="1"/>
</dbReference>
<comment type="caution">
    <text evidence="3">The sequence shown here is derived from an EMBL/GenBank/DDBJ whole genome shotgun (WGS) entry which is preliminary data.</text>
</comment>
<name>A0A644XZ19_9ZZZZ</name>
<organism evidence="3">
    <name type="scientific">bioreactor metagenome</name>
    <dbReference type="NCBI Taxonomy" id="1076179"/>
    <lineage>
        <taxon>unclassified sequences</taxon>
        <taxon>metagenomes</taxon>
        <taxon>ecological metagenomes</taxon>
    </lineage>
</organism>
<evidence type="ECO:0000256" key="1">
    <source>
        <dbReference type="SAM" id="MobiDB-lite"/>
    </source>
</evidence>
<dbReference type="InterPro" id="IPR003615">
    <property type="entry name" value="HNH_nuc"/>
</dbReference>
<dbReference type="Pfam" id="PF13392">
    <property type="entry name" value="HNH_3"/>
    <property type="match status" value="1"/>
</dbReference>
<dbReference type="AlphaFoldDB" id="A0A644XZ19"/>
<dbReference type="EMBL" id="VSSQ01003598">
    <property type="protein sequence ID" value="MPM21480.1"/>
    <property type="molecule type" value="Genomic_DNA"/>
</dbReference>
<evidence type="ECO:0000313" key="3">
    <source>
        <dbReference type="EMBL" id="MPM21480.1"/>
    </source>
</evidence>
<protein>
    <recommendedName>
        <fullName evidence="2">HNH nuclease domain-containing protein</fullName>
    </recommendedName>
</protein>
<sequence>MACRYTPDQHAFFREDATGHSYKEIQTMFAARFGVELTEIAVKSYMTNHKLKTGTYRKYGPEHVDWLRENIQGTRFKDLTRMFNERFGFCIGVAAMISLCDRFGLHNGIDNRFNPSMVNGGIPYRFPKGHIPANKGKNGISYPGMADTQFKKGHMPKNWKPIGSETVRSDGYVWVKVEEPNKWREKHRLIWEAANGAVPKDHVLLFADGNALNITLENLILISRAQLVRINQNGLIGGSADLTRAGLLVADIMAKTAERRRSARQITRQPCGGVDTKKGEKANGYVGNF</sequence>
<dbReference type="InterPro" id="IPR044925">
    <property type="entry name" value="His-Me_finger_sf"/>
</dbReference>
<proteinExistence type="predicted"/>